<evidence type="ECO:0000256" key="1">
    <source>
        <dbReference type="SAM" id="MobiDB-lite"/>
    </source>
</evidence>
<dbReference type="Gene3D" id="3.40.30.120">
    <property type="match status" value="1"/>
</dbReference>
<gene>
    <name evidence="2" type="ORF">GCM10010185_45610</name>
</gene>
<organism evidence="2 3">
    <name type="scientific">Saccharothrix coeruleofusca</name>
    <dbReference type="NCBI Taxonomy" id="33919"/>
    <lineage>
        <taxon>Bacteria</taxon>
        <taxon>Bacillati</taxon>
        <taxon>Actinomycetota</taxon>
        <taxon>Actinomycetes</taxon>
        <taxon>Pseudonocardiales</taxon>
        <taxon>Pseudonocardiaceae</taxon>
        <taxon>Saccharothrix</taxon>
    </lineage>
</organism>
<evidence type="ECO:0000313" key="3">
    <source>
        <dbReference type="Proteomes" id="UP000639606"/>
    </source>
</evidence>
<sequence length="78" mass="7932">MTGWADRVRYAAGQAGDDLGFAAVLVRPDGVVARAGEHGFDRAAFVQAAADWFGDPAPAQGATISTSSTIGPLASPSR</sequence>
<evidence type="ECO:0000313" key="2">
    <source>
        <dbReference type="EMBL" id="GGP67762.1"/>
    </source>
</evidence>
<feature type="region of interest" description="Disordered" evidence="1">
    <location>
        <begin position="58"/>
        <end position="78"/>
    </location>
</feature>
<proteinExistence type="predicted"/>
<dbReference type="Proteomes" id="UP000639606">
    <property type="component" value="Unassembled WGS sequence"/>
</dbReference>
<protein>
    <submittedName>
        <fullName evidence="2">Uncharacterized protein</fullName>
    </submittedName>
</protein>
<keyword evidence="3" id="KW-1185">Reference proteome</keyword>
<reference evidence="2" key="1">
    <citation type="journal article" date="2014" name="Int. J. Syst. Evol. Microbiol.">
        <title>Complete genome sequence of Corynebacterium casei LMG S-19264T (=DSM 44701T), isolated from a smear-ripened cheese.</title>
        <authorList>
            <consortium name="US DOE Joint Genome Institute (JGI-PGF)"/>
            <person name="Walter F."/>
            <person name="Albersmeier A."/>
            <person name="Kalinowski J."/>
            <person name="Ruckert C."/>
        </authorList>
    </citation>
    <scope>NUCLEOTIDE SEQUENCE</scope>
    <source>
        <strain evidence="2">JCM 3313</strain>
    </source>
</reference>
<name>A0A918API6_9PSEU</name>
<comment type="caution">
    <text evidence="2">The sequence shown here is derived from an EMBL/GenBank/DDBJ whole genome shotgun (WGS) entry which is preliminary data.</text>
</comment>
<reference evidence="2" key="2">
    <citation type="submission" date="2020-09" db="EMBL/GenBank/DDBJ databases">
        <authorList>
            <person name="Sun Q."/>
            <person name="Ohkuma M."/>
        </authorList>
    </citation>
    <scope>NUCLEOTIDE SEQUENCE</scope>
    <source>
        <strain evidence="2">JCM 3313</strain>
    </source>
</reference>
<accession>A0A918API6</accession>
<feature type="compositionally biased region" description="Polar residues" evidence="1">
    <location>
        <begin position="62"/>
        <end position="78"/>
    </location>
</feature>
<dbReference type="EMBL" id="BMRG01000010">
    <property type="protein sequence ID" value="GGP67762.1"/>
    <property type="molecule type" value="Genomic_DNA"/>
</dbReference>
<dbReference type="AlphaFoldDB" id="A0A918API6"/>
<dbReference type="Pfam" id="PF21274">
    <property type="entry name" value="Rng_hyd_C"/>
    <property type="match status" value="1"/>
</dbReference>